<dbReference type="HOGENOM" id="CLU_993108_0_0_3"/>
<proteinExistence type="predicted"/>
<dbReference type="GO" id="GO:0046872">
    <property type="term" value="F:metal ion binding"/>
    <property type="evidence" value="ECO:0007669"/>
    <property type="project" value="UniProtKB-KW"/>
</dbReference>
<dbReference type="Proteomes" id="UP000010478">
    <property type="component" value="Chromosome"/>
</dbReference>
<evidence type="ECO:0000313" key="2">
    <source>
        <dbReference type="EMBL" id="AFZ07377.1"/>
    </source>
</evidence>
<gene>
    <name evidence="2" type="ORF">Osc7112_2980</name>
</gene>
<feature type="binding site" evidence="1">
    <location>
        <position position="46"/>
    </location>
    <ligand>
        <name>Mg(2+)</name>
        <dbReference type="ChEBI" id="CHEBI:18420"/>
        <label>1</label>
    </ligand>
</feature>
<dbReference type="KEGG" id="oni:Osc7112_2980"/>
<keyword evidence="3" id="KW-1185">Reference proteome</keyword>
<reference evidence="2 3" key="1">
    <citation type="submission" date="2012-05" db="EMBL/GenBank/DDBJ databases">
        <title>Finished chromosome of genome of Oscillatoria sp. PCC 7112.</title>
        <authorList>
            <consortium name="US DOE Joint Genome Institute"/>
            <person name="Gugger M."/>
            <person name="Coursin T."/>
            <person name="Rippka R."/>
            <person name="Tandeau De Marsac N."/>
            <person name="Huntemann M."/>
            <person name="Wei C.-L."/>
            <person name="Han J."/>
            <person name="Detter J.C."/>
            <person name="Han C."/>
            <person name="Tapia R."/>
            <person name="Davenport K."/>
            <person name="Daligault H."/>
            <person name="Erkkila T."/>
            <person name="Gu W."/>
            <person name="Munk A.C.C."/>
            <person name="Teshima H."/>
            <person name="Xu Y."/>
            <person name="Chain P."/>
            <person name="Chen A."/>
            <person name="Krypides N."/>
            <person name="Mavromatis K."/>
            <person name="Markowitz V."/>
            <person name="Szeto E."/>
            <person name="Ivanova N."/>
            <person name="Mikhailova N."/>
            <person name="Ovchinnikova G."/>
            <person name="Pagani I."/>
            <person name="Pati A."/>
            <person name="Goodwin L."/>
            <person name="Peters L."/>
            <person name="Pitluck S."/>
            <person name="Woyke T."/>
            <person name="Kerfeld C."/>
        </authorList>
    </citation>
    <scope>NUCLEOTIDE SEQUENCE [LARGE SCALE GENOMIC DNA]</scope>
    <source>
        <strain evidence="2 3">PCC 7112</strain>
    </source>
</reference>
<keyword evidence="1" id="KW-0479">Metal-binding</keyword>
<organism evidence="2 3">
    <name type="scientific">Phormidium nigroviride PCC 7112</name>
    <dbReference type="NCBI Taxonomy" id="179408"/>
    <lineage>
        <taxon>Bacteria</taxon>
        <taxon>Bacillati</taxon>
        <taxon>Cyanobacteriota</taxon>
        <taxon>Cyanophyceae</taxon>
        <taxon>Oscillatoriophycideae</taxon>
        <taxon>Oscillatoriales</taxon>
        <taxon>Oscillatoriaceae</taxon>
        <taxon>Phormidium</taxon>
    </lineage>
</organism>
<dbReference type="OrthoDB" id="9798107at2"/>
<protein>
    <submittedName>
        <fullName evidence="2">ADP-ribosylation/Crystallin J1</fullName>
    </submittedName>
</protein>
<accession>K9VIP8</accession>
<feature type="binding site" evidence="1">
    <location>
        <position position="48"/>
    </location>
    <ligand>
        <name>Mg(2+)</name>
        <dbReference type="ChEBI" id="CHEBI:18420"/>
        <label>1</label>
    </ligand>
</feature>
<comment type="cofactor">
    <cofactor evidence="1">
        <name>Mg(2+)</name>
        <dbReference type="ChEBI" id="CHEBI:18420"/>
    </cofactor>
    <text evidence="1">Binds 2 magnesium ions per subunit.</text>
</comment>
<sequence length="281" mass="30659">MLIELAIGDAYGAGFEFVDQQTIELYNNLNGYIKHPRHDIGPGCYTDDTQMSLAVAEAIVSREPWTPELLASKFVAAFGRDRRLGYAGKFYNFLLQVQDGKEFLEKIHSASDKSGSAMRAGPIGIFPTVEKVIENATIQAAITHNTPDGINAAIAAALMSHYFIYQLGLKKNLGNFLEKHVAGEWSIPWQGQVSAKGLVCVRAAITAVMRNDSMSKLLQDCIAFSGDVDTVATIALAAGSCSSEIAQDLPENLVQGLENLSYGRDYIIELDRQLMNCAIDF</sequence>
<name>K9VIP8_9CYAN</name>
<evidence type="ECO:0000313" key="3">
    <source>
        <dbReference type="Proteomes" id="UP000010478"/>
    </source>
</evidence>
<dbReference type="InterPro" id="IPR050792">
    <property type="entry name" value="ADP-ribosylglycohydrolase"/>
</dbReference>
<dbReference type="RefSeq" id="WP_015176659.1">
    <property type="nucleotide sequence ID" value="NC_019729.1"/>
</dbReference>
<dbReference type="PANTHER" id="PTHR16222">
    <property type="entry name" value="ADP-RIBOSYLGLYCOHYDROLASE"/>
    <property type="match status" value="1"/>
</dbReference>
<dbReference type="AlphaFoldDB" id="K9VIP8"/>
<dbReference type="PANTHER" id="PTHR16222:SF12">
    <property type="entry name" value="ADP-RIBOSYLGLYCOHYDROLASE-RELATED"/>
    <property type="match status" value="1"/>
</dbReference>
<dbReference type="Gene3D" id="1.10.4080.10">
    <property type="entry name" value="ADP-ribosylation/Crystallin J1"/>
    <property type="match status" value="1"/>
</dbReference>
<feature type="binding site" evidence="1">
    <location>
        <position position="47"/>
    </location>
    <ligand>
        <name>Mg(2+)</name>
        <dbReference type="ChEBI" id="CHEBI:18420"/>
        <label>1</label>
    </ligand>
</feature>
<dbReference type="Pfam" id="PF03747">
    <property type="entry name" value="ADP_ribosyl_GH"/>
    <property type="match status" value="1"/>
</dbReference>
<dbReference type="STRING" id="179408.Osc7112_2980"/>
<dbReference type="eggNOG" id="COG1397">
    <property type="taxonomic scope" value="Bacteria"/>
</dbReference>
<dbReference type="InterPro" id="IPR036705">
    <property type="entry name" value="Ribosyl_crysJ1_sf"/>
</dbReference>
<dbReference type="EMBL" id="CP003614">
    <property type="protein sequence ID" value="AFZ07377.1"/>
    <property type="molecule type" value="Genomic_DNA"/>
</dbReference>
<evidence type="ECO:0000256" key="1">
    <source>
        <dbReference type="PIRSR" id="PIRSR605502-1"/>
    </source>
</evidence>
<dbReference type="SUPFAM" id="SSF101478">
    <property type="entry name" value="ADP-ribosylglycohydrolase"/>
    <property type="match status" value="1"/>
</dbReference>
<dbReference type="InterPro" id="IPR005502">
    <property type="entry name" value="Ribosyl_crysJ1"/>
</dbReference>
<keyword evidence="1" id="KW-0460">Magnesium</keyword>